<dbReference type="AlphaFoldDB" id="A0AA48KIG4"/>
<accession>A0AA48KIG4</accession>
<dbReference type="SUPFAM" id="SSF48295">
    <property type="entry name" value="TrpR-like"/>
    <property type="match status" value="1"/>
</dbReference>
<keyword evidence="3" id="KW-1185">Reference proteome</keyword>
<feature type="region of interest" description="Disordered" evidence="1">
    <location>
        <begin position="1"/>
        <end position="28"/>
    </location>
</feature>
<sequence length="90" mass="10137">MFIRRIEGPPAVTLPDGRRLTRGDLPPPETRRWVASRKAIVVQAVDSGLIPAEEALRTWDLSEEELAAWRQAVARYGPAALKTTALQRYR</sequence>
<evidence type="ECO:0008006" key="4">
    <source>
        <dbReference type="Google" id="ProtNLM"/>
    </source>
</evidence>
<dbReference type="EMBL" id="AP027266">
    <property type="protein sequence ID" value="BDW85139.1"/>
    <property type="molecule type" value="Genomic_DNA"/>
</dbReference>
<dbReference type="KEGG" id="rmai:MACH21_13160"/>
<reference evidence="2 3" key="1">
    <citation type="submission" date="2023-01" db="EMBL/GenBank/DDBJ databases">
        <title>Complete genome sequence of Roseicyclus marinus strain Dej080120_10.</title>
        <authorList>
            <person name="Ueki S."/>
            <person name="Maruyama F."/>
        </authorList>
    </citation>
    <scope>NUCLEOTIDE SEQUENCE [LARGE SCALE GENOMIC DNA]</scope>
    <source>
        <strain evidence="2 3">Dej080120_10</strain>
    </source>
</reference>
<dbReference type="RefSeq" id="WP_338275674.1">
    <property type="nucleotide sequence ID" value="NZ_AP027266.1"/>
</dbReference>
<dbReference type="Pfam" id="PF06627">
    <property type="entry name" value="DUF1153"/>
    <property type="match status" value="1"/>
</dbReference>
<gene>
    <name evidence="2" type="ORF">MACH21_13160</name>
</gene>
<evidence type="ECO:0000313" key="2">
    <source>
        <dbReference type="EMBL" id="BDW85139.1"/>
    </source>
</evidence>
<dbReference type="GO" id="GO:0043565">
    <property type="term" value="F:sequence-specific DNA binding"/>
    <property type="evidence" value="ECO:0007669"/>
    <property type="project" value="InterPro"/>
</dbReference>
<dbReference type="InterPro" id="IPR009534">
    <property type="entry name" value="DUF1153"/>
</dbReference>
<evidence type="ECO:0000313" key="3">
    <source>
        <dbReference type="Proteomes" id="UP001337723"/>
    </source>
</evidence>
<dbReference type="Gene3D" id="1.10.10.10">
    <property type="entry name" value="Winged helix-like DNA-binding domain superfamily/Winged helix DNA-binding domain"/>
    <property type="match status" value="1"/>
</dbReference>
<organism evidence="2 3">
    <name type="scientific">Roseicyclus marinus</name>
    <dbReference type="NCBI Taxonomy" id="2161673"/>
    <lineage>
        <taxon>Bacteria</taxon>
        <taxon>Pseudomonadati</taxon>
        <taxon>Pseudomonadota</taxon>
        <taxon>Alphaproteobacteria</taxon>
        <taxon>Rhodobacterales</taxon>
        <taxon>Roseobacteraceae</taxon>
        <taxon>Roseicyclus</taxon>
    </lineage>
</organism>
<name>A0AA48KIG4_9RHOB</name>
<dbReference type="InterPro" id="IPR010921">
    <property type="entry name" value="Trp_repressor/repl_initiator"/>
</dbReference>
<dbReference type="Proteomes" id="UP001337723">
    <property type="component" value="Chromosome"/>
</dbReference>
<dbReference type="InterPro" id="IPR036388">
    <property type="entry name" value="WH-like_DNA-bd_sf"/>
</dbReference>
<proteinExistence type="predicted"/>
<protein>
    <recommendedName>
        <fullName evidence="4">DUF1153 domain-containing protein</fullName>
    </recommendedName>
</protein>
<evidence type="ECO:0000256" key="1">
    <source>
        <dbReference type="SAM" id="MobiDB-lite"/>
    </source>
</evidence>